<keyword evidence="3" id="KW-0716">Sensory transduction</keyword>
<evidence type="ECO:0000256" key="5">
    <source>
        <dbReference type="ARBA" id="ARBA00022725"/>
    </source>
</evidence>
<feature type="transmembrane region" description="Helical" evidence="10">
    <location>
        <begin position="79"/>
        <end position="97"/>
    </location>
</feature>
<dbReference type="AlphaFoldDB" id="A0A8J2MFP6"/>
<evidence type="ECO:0000256" key="3">
    <source>
        <dbReference type="ARBA" id="ARBA00022606"/>
    </source>
</evidence>
<evidence type="ECO:0000313" key="12">
    <source>
        <dbReference type="Proteomes" id="UP000786811"/>
    </source>
</evidence>
<comment type="subcellular location">
    <subcellularLocation>
        <location evidence="1">Cell membrane</location>
        <topology evidence="1">Multi-pass membrane protein</topology>
    </subcellularLocation>
</comment>
<dbReference type="GO" id="GO:0005886">
    <property type="term" value="C:plasma membrane"/>
    <property type="evidence" value="ECO:0007669"/>
    <property type="project" value="UniProtKB-SubCell"/>
</dbReference>
<feature type="transmembrane region" description="Helical" evidence="10">
    <location>
        <begin position="37"/>
        <end position="59"/>
    </location>
</feature>
<keyword evidence="4 10" id="KW-0812">Transmembrane</keyword>
<evidence type="ECO:0000256" key="2">
    <source>
        <dbReference type="ARBA" id="ARBA00022475"/>
    </source>
</evidence>
<proteinExistence type="predicted"/>
<protein>
    <submittedName>
        <fullName evidence="11">Olfactory receptor 205</fullName>
    </submittedName>
</protein>
<evidence type="ECO:0000256" key="6">
    <source>
        <dbReference type="ARBA" id="ARBA00022989"/>
    </source>
</evidence>
<name>A0A8J2MFP6_COTCN</name>
<keyword evidence="7 10" id="KW-0472">Membrane</keyword>
<dbReference type="PANTHER" id="PTHR21137:SF35">
    <property type="entry name" value="ODORANT RECEPTOR 19A-RELATED"/>
    <property type="match status" value="1"/>
</dbReference>
<evidence type="ECO:0000256" key="7">
    <source>
        <dbReference type="ARBA" id="ARBA00023136"/>
    </source>
</evidence>
<keyword evidence="12" id="KW-1185">Reference proteome</keyword>
<keyword evidence="5" id="KW-0552">Olfaction</keyword>
<evidence type="ECO:0000313" key="11">
    <source>
        <dbReference type="EMBL" id="CAG5077477.1"/>
    </source>
</evidence>
<feature type="transmembrane region" description="Helical" evidence="10">
    <location>
        <begin position="193"/>
        <end position="213"/>
    </location>
</feature>
<feature type="transmembrane region" description="Helical" evidence="10">
    <location>
        <begin position="130"/>
        <end position="152"/>
    </location>
</feature>
<feature type="transmembrane region" description="Helical" evidence="10">
    <location>
        <begin position="273"/>
        <end position="294"/>
    </location>
</feature>
<feature type="transmembrane region" description="Helical" evidence="10">
    <location>
        <begin position="306"/>
        <end position="327"/>
    </location>
</feature>
<dbReference type="PANTHER" id="PTHR21137">
    <property type="entry name" value="ODORANT RECEPTOR"/>
    <property type="match status" value="1"/>
</dbReference>
<evidence type="ECO:0000256" key="1">
    <source>
        <dbReference type="ARBA" id="ARBA00004651"/>
    </source>
</evidence>
<evidence type="ECO:0000256" key="10">
    <source>
        <dbReference type="SAM" id="Phobius"/>
    </source>
</evidence>
<feature type="non-terminal residue" evidence="11">
    <location>
        <position position="404"/>
    </location>
</feature>
<evidence type="ECO:0000256" key="9">
    <source>
        <dbReference type="ARBA" id="ARBA00023224"/>
    </source>
</evidence>
<keyword evidence="2" id="KW-1003">Cell membrane</keyword>
<keyword evidence="9" id="KW-0807">Transducer</keyword>
<dbReference type="GO" id="GO:0007165">
    <property type="term" value="P:signal transduction"/>
    <property type="evidence" value="ECO:0007669"/>
    <property type="project" value="UniProtKB-KW"/>
</dbReference>
<dbReference type="OrthoDB" id="8185860at2759"/>
<dbReference type="Pfam" id="PF02949">
    <property type="entry name" value="7tm_6"/>
    <property type="match status" value="1"/>
</dbReference>
<organism evidence="11 12">
    <name type="scientific">Cotesia congregata</name>
    <name type="common">Parasitoid wasp</name>
    <name type="synonym">Apanteles congregatus</name>
    <dbReference type="NCBI Taxonomy" id="51543"/>
    <lineage>
        <taxon>Eukaryota</taxon>
        <taxon>Metazoa</taxon>
        <taxon>Ecdysozoa</taxon>
        <taxon>Arthropoda</taxon>
        <taxon>Hexapoda</taxon>
        <taxon>Insecta</taxon>
        <taxon>Pterygota</taxon>
        <taxon>Neoptera</taxon>
        <taxon>Endopterygota</taxon>
        <taxon>Hymenoptera</taxon>
        <taxon>Apocrita</taxon>
        <taxon>Ichneumonoidea</taxon>
        <taxon>Braconidae</taxon>
        <taxon>Microgastrinae</taxon>
        <taxon>Cotesia</taxon>
    </lineage>
</organism>
<dbReference type="GO" id="GO:0005549">
    <property type="term" value="F:odorant binding"/>
    <property type="evidence" value="ECO:0007669"/>
    <property type="project" value="InterPro"/>
</dbReference>
<dbReference type="InterPro" id="IPR004117">
    <property type="entry name" value="7tm6_olfct_rcpt"/>
</dbReference>
<dbReference type="EMBL" id="CAJNRD030001117">
    <property type="protein sequence ID" value="CAG5077477.1"/>
    <property type="molecule type" value="Genomic_DNA"/>
</dbReference>
<gene>
    <name evidence="11" type="ORF">HICCMSTLAB_LOCUS2471</name>
</gene>
<dbReference type="Proteomes" id="UP000786811">
    <property type="component" value="Unassembled WGS sequence"/>
</dbReference>
<comment type="caution">
    <text evidence="11">The sequence shown here is derived from an EMBL/GenBank/DDBJ whole genome shotgun (WGS) entry which is preliminary data.</text>
</comment>
<accession>A0A8J2MFP6</accession>
<keyword evidence="8 11" id="KW-0675">Receptor</keyword>
<sequence>MDDNKHEIIKWNSDARYALGPYKLLTQSIGIWPLDHFGIIVFLQVFVILLIQCLVTIIFIHELITKGNCDLITDVVDALSLVAVNIMATFKMIVPLINKKRMHFIIKSIIKDWTTVCDKKSKKIMLKYAFAGRIFLYLLMIGSNSLVIGTILGNPPTTYKFSSDQISDNATVLRNIPFGANCWVSTSMSMSIYFGYYGLIVVHCLISSIINVGSDSCMCGIALHVCGQLNLLYTDMESLDGKKNFFSLRKQINQLSQRYAYLIKLANAYQGTLSLIVLLQVATNMFVISISGVLLLWGLETGNNDFIISALVRILLLFCELFVYSFIGESLSTQFGSLKLAIYNCSWYEMSPLLAKDLLFIMMKANYAFHLTAGKICYMNLSSFTNFAKMMFSYFSFLRLIFRE</sequence>
<dbReference type="GO" id="GO:0004984">
    <property type="term" value="F:olfactory receptor activity"/>
    <property type="evidence" value="ECO:0007669"/>
    <property type="project" value="InterPro"/>
</dbReference>
<keyword evidence="6 10" id="KW-1133">Transmembrane helix</keyword>
<reference evidence="11" key="1">
    <citation type="submission" date="2021-04" db="EMBL/GenBank/DDBJ databases">
        <authorList>
            <person name="Chebbi M.A.C M."/>
        </authorList>
    </citation>
    <scope>NUCLEOTIDE SEQUENCE</scope>
</reference>
<evidence type="ECO:0000256" key="4">
    <source>
        <dbReference type="ARBA" id="ARBA00022692"/>
    </source>
</evidence>
<evidence type="ECO:0000256" key="8">
    <source>
        <dbReference type="ARBA" id="ARBA00023170"/>
    </source>
</evidence>